<organism evidence="4 5">
    <name type="scientific">Candidatus Micrarchaeum acidiphilum ARMAN-2</name>
    <dbReference type="NCBI Taxonomy" id="425595"/>
    <lineage>
        <taxon>Archaea</taxon>
        <taxon>Candidatus Micrarchaeota</taxon>
        <taxon>Candidatus Micrarchaeia</taxon>
        <taxon>Candidatus Micrarchaeales</taxon>
        <taxon>Candidatus Micrarchaeaceae</taxon>
        <taxon>Candidatus Micrarchaeum</taxon>
    </lineage>
</organism>
<keyword evidence="2" id="KW-0808">Transferase</keyword>
<dbReference type="EMBL" id="GG697236">
    <property type="protein sequence ID" value="EET90520.1"/>
    <property type="molecule type" value="Genomic_DNA"/>
</dbReference>
<dbReference type="SUPFAM" id="SSF53335">
    <property type="entry name" value="S-adenosyl-L-methionine-dependent methyltransferases"/>
    <property type="match status" value="1"/>
</dbReference>
<dbReference type="InterPro" id="IPR029063">
    <property type="entry name" value="SAM-dependent_MTases_sf"/>
</dbReference>
<keyword evidence="3" id="KW-0949">S-adenosyl-L-methionine</keyword>
<dbReference type="NCBIfam" id="TIGR01934">
    <property type="entry name" value="MenG_MenH_UbiE"/>
    <property type="match status" value="1"/>
</dbReference>
<keyword evidence="5" id="KW-1185">Reference proteome</keyword>
<dbReference type="CDD" id="cd02440">
    <property type="entry name" value="AdoMet_MTases"/>
    <property type="match status" value="1"/>
</dbReference>
<reference evidence="4 5" key="2">
    <citation type="journal article" date="2010" name="Proc. Natl. Acad. Sci. U.S.A.">
        <title>Enigmatic, ultrasmall, uncultivated Archaea.</title>
        <authorList>
            <person name="Baker B.J."/>
            <person name="Comolli L.R."/>
            <person name="Dick G.J."/>
            <person name="Hauser L.J."/>
            <person name="Hyatt D."/>
            <person name="Dill B.D."/>
            <person name="Land M.L."/>
            <person name="Verberkmoes N.C."/>
            <person name="Hettich R.L."/>
            <person name="Banfield J.F."/>
        </authorList>
    </citation>
    <scope>NUCLEOTIDE SEQUENCE [LARGE SCALE GENOMIC DNA]</scope>
    <source>
        <strain evidence="4">ARMAN-2</strain>
    </source>
</reference>
<dbReference type="Proteomes" id="UP000332487">
    <property type="component" value="Unassembled WGS sequence"/>
</dbReference>
<proteinExistence type="predicted"/>
<sequence>MSDRINAIFSSVYRRYDLMNHLFSLGIDKSWRSAAAAEAVSPGATMSVLDVATGTGDLAIAISKLAAKRRASVSITAMDFNKDMLGVAKTKASRLGINAIKFEEGDALSMKYESNSFDVLVSAFALRNFDDLAKFSSEALRVLKPGGRAVLVDMALPDSRLGRHFFAGYSKLMKAAGSYVSKDAYSWLVYSIGKFDKGKLMQILGDAGFEHLSIKSLRSGMAFMACGAKRS</sequence>
<dbReference type="PANTHER" id="PTHR43591:SF24">
    <property type="entry name" value="2-METHOXY-6-POLYPRENYL-1,4-BENZOQUINOL METHYLASE, MITOCHONDRIAL"/>
    <property type="match status" value="1"/>
</dbReference>
<dbReference type="PROSITE" id="PS51608">
    <property type="entry name" value="SAM_MT_UBIE"/>
    <property type="match status" value="1"/>
</dbReference>
<keyword evidence="1 4" id="KW-0489">Methyltransferase</keyword>
<dbReference type="GO" id="GO:0008168">
    <property type="term" value="F:methyltransferase activity"/>
    <property type="evidence" value="ECO:0007669"/>
    <property type="project" value="UniProtKB-KW"/>
</dbReference>
<gene>
    <name evidence="4" type="ORF">UNLARM2_0054</name>
</gene>
<protein>
    <submittedName>
        <fullName evidence="4">Ubiquinone/menaquinone biosynthesis methyltransferase</fullName>
    </submittedName>
</protein>
<dbReference type="Gene3D" id="3.40.50.150">
    <property type="entry name" value="Vaccinia Virus protein VP39"/>
    <property type="match status" value="1"/>
</dbReference>
<dbReference type="AlphaFoldDB" id="C7DG50"/>
<reference evidence="4 5" key="1">
    <citation type="journal article" date="2009" name="Genome Biol.">
        <title>Community-wide analysis of microbial genome sequence signatures.</title>
        <authorList>
            <person name="Dick G.J."/>
            <person name="Andersson A.F."/>
            <person name="Baker B.J."/>
            <person name="Simmons S.L."/>
            <person name="Thomas B.C."/>
            <person name="Yelton A.P."/>
            <person name="Banfield J.F."/>
        </authorList>
    </citation>
    <scope>NUCLEOTIDE SEQUENCE [LARGE SCALE GENOMIC DNA]</scope>
    <source>
        <strain evidence="4">ARMAN-2</strain>
    </source>
</reference>
<name>C7DG50_MICA2</name>
<evidence type="ECO:0000256" key="2">
    <source>
        <dbReference type="ARBA" id="ARBA00022679"/>
    </source>
</evidence>
<evidence type="ECO:0000313" key="4">
    <source>
        <dbReference type="EMBL" id="EET90520.1"/>
    </source>
</evidence>
<dbReference type="GO" id="GO:0032259">
    <property type="term" value="P:methylation"/>
    <property type="evidence" value="ECO:0007669"/>
    <property type="project" value="UniProtKB-KW"/>
</dbReference>
<dbReference type="PANTHER" id="PTHR43591">
    <property type="entry name" value="METHYLTRANSFERASE"/>
    <property type="match status" value="1"/>
</dbReference>
<keyword evidence="4" id="KW-0830">Ubiquinone</keyword>
<evidence type="ECO:0000313" key="5">
    <source>
        <dbReference type="Proteomes" id="UP000332487"/>
    </source>
</evidence>
<accession>C7DG50</accession>
<dbReference type="Pfam" id="PF01209">
    <property type="entry name" value="Ubie_methyltran"/>
    <property type="match status" value="1"/>
</dbReference>
<evidence type="ECO:0000256" key="3">
    <source>
        <dbReference type="ARBA" id="ARBA00022691"/>
    </source>
</evidence>
<dbReference type="InterPro" id="IPR004033">
    <property type="entry name" value="UbiE/COQ5_MeTrFase"/>
</dbReference>
<evidence type="ECO:0000256" key="1">
    <source>
        <dbReference type="ARBA" id="ARBA00022603"/>
    </source>
</evidence>